<dbReference type="Gene3D" id="1.10.45.10">
    <property type="entry name" value="Vanillyl-alcohol Oxidase, Chain A, domain 4"/>
    <property type="match status" value="1"/>
</dbReference>
<sequence>MVGGATPVFDEVIISTELMNEIISLDEKAGILTCLAGCVLQNLDEYLAERNLIFPLDLGAKGSCQIGGNVSTNAGGLRVLKYGNLHGNVLGLEAVQANGVVLDFLTCHKKDNTGYHLKHLFIGSEGTLGVVTKVAVQCKLRPKSLHVAFLGLQSFDKVLQTFYKAKQDMDEILTAFEVIDAPSMDLVTSKLELESPIGDYPFYVLIETTGSNEEHDEEKVNQFLESCLKKHHILNGTVTGEISKARGIWQLREKIPEAFKYDGYVFMYDISLPLDHYYKLVDDMREYMGDKSHRVYGFGHIGDGNIHLQISVKEFSPEMKSFIEPYIFHQTKKYNGSISAEHGMGFLKAKYLHMMKTPETINLMKNVKQMMDPNGILNPYKVLV</sequence>
<comment type="function">
    <text evidence="11">Catalyzes the oxidation of D-2-hydroxyglutarate (D-2-HG) to alpha-ketoglutarate. Also catalyzes the oxidation of other D-2-hydroxyacids, such as D-malate (D-MAL) and D-lactate (D-LAC). Exhibits high activities towards D-2-HG and D-MAL but a very weak activity towards D-LAC.</text>
</comment>
<comment type="catalytic activity">
    <reaction evidence="12">
        <text>(R)-malate + A = oxaloacetate + AH2</text>
        <dbReference type="Rhea" id="RHEA:67460"/>
        <dbReference type="ChEBI" id="CHEBI:13193"/>
        <dbReference type="ChEBI" id="CHEBI:15588"/>
        <dbReference type="ChEBI" id="CHEBI:16452"/>
        <dbReference type="ChEBI" id="CHEBI:17499"/>
    </reaction>
    <physiologicalReaction direction="left-to-right" evidence="12">
        <dbReference type="Rhea" id="RHEA:67461"/>
    </physiologicalReaction>
</comment>
<dbReference type="Pfam" id="PF01565">
    <property type="entry name" value="FAD_binding_4"/>
    <property type="match status" value="1"/>
</dbReference>
<dbReference type="SUPFAM" id="SSF56176">
    <property type="entry name" value="FAD-binding/transporter-associated domain-like"/>
    <property type="match status" value="1"/>
</dbReference>
<dbReference type="AlphaFoldDB" id="A0A139WKR2"/>
<keyword evidence="6" id="KW-0274">FAD</keyword>
<dbReference type="Gene3D" id="3.30.70.2740">
    <property type="match status" value="1"/>
</dbReference>
<dbReference type="InterPro" id="IPR036318">
    <property type="entry name" value="FAD-bd_PCMH-like_sf"/>
</dbReference>
<dbReference type="PANTHER" id="PTHR43716:SF1">
    <property type="entry name" value="D-2-HYDROXYGLUTARATE DEHYDROGENASE, MITOCHONDRIAL"/>
    <property type="match status" value="1"/>
</dbReference>
<keyword evidence="15" id="KW-1185">Reference proteome</keyword>
<dbReference type="SUPFAM" id="SSF55103">
    <property type="entry name" value="FAD-linked oxidases, C-terminal domain"/>
    <property type="match status" value="1"/>
</dbReference>
<dbReference type="GO" id="GO:0005777">
    <property type="term" value="C:peroxisome"/>
    <property type="evidence" value="ECO:0007669"/>
    <property type="project" value="UniProtKB-SubCell"/>
</dbReference>
<evidence type="ECO:0000256" key="5">
    <source>
        <dbReference type="ARBA" id="ARBA00022630"/>
    </source>
</evidence>
<evidence type="ECO:0000256" key="2">
    <source>
        <dbReference type="ARBA" id="ARBA00004275"/>
    </source>
</evidence>
<evidence type="ECO:0000256" key="11">
    <source>
        <dbReference type="ARBA" id="ARBA00045410"/>
    </source>
</evidence>
<evidence type="ECO:0000313" key="15">
    <source>
        <dbReference type="Proteomes" id="UP000007266"/>
    </source>
</evidence>
<evidence type="ECO:0000256" key="6">
    <source>
        <dbReference type="ARBA" id="ARBA00022827"/>
    </source>
</evidence>
<accession>A0A139WKR2</accession>
<keyword evidence="7" id="KW-0560">Oxidoreductase</keyword>
<keyword evidence="5" id="KW-0285">Flavoprotein</keyword>
<reference evidence="14 15" key="2">
    <citation type="journal article" date="2010" name="Nucleic Acids Res.">
        <title>BeetleBase in 2010: revisions to provide comprehensive genomic information for Tribolium castaneum.</title>
        <authorList>
            <person name="Kim H.S."/>
            <person name="Murphy T."/>
            <person name="Xia J."/>
            <person name="Caragea D."/>
            <person name="Park Y."/>
            <person name="Beeman R.W."/>
            <person name="Lorenzen M.D."/>
            <person name="Butcher S."/>
            <person name="Manak J.R."/>
            <person name="Brown S.J."/>
        </authorList>
    </citation>
    <scope>GENOME REANNOTATION</scope>
    <source>
        <strain evidence="14 15">Georgia GA2</strain>
    </source>
</reference>
<dbReference type="InterPro" id="IPR016166">
    <property type="entry name" value="FAD-bd_PCMH"/>
</dbReference>
<dbReference type="FunFam" id="3.30.70.2190:FF:000001">
    <property type="entry name" value="D-2-hydroxyglutarate dehydrogenase mitochondrial"/>
    <property type="match status" value="1"/>
</dbReference>
<dbReference type="Gene3D" id="3.30.465.10">
    <property type="match status" value="1"/>
</dbReference>
<organism evidence="14 15">
    <name type="scientific">Tribolium castaneum</name>
    <name type="common">Red flour beetle</name>
    <dbReference type="NCBI Taxonomy" id="7070"/>
    <lineage>
        <taxon>Eukaryota</taxon>
        <taxon>Metazoa</taxon>
        <taxon>Ecdysozoa</taxon>
        <taxon>Arthropoda</taxon>
        <taxon>Hexapoda</taxon>
        <taxon>Insecta</taxon>
        <taxon>Pterygota</taxon>
        <taxon>Neoptera</taxon>
        <taxon>Endopterygota</taxon>
        <taxon>Coleoptera</taxon>
        <taxon>Polyphaga</taxon>
        <taxon>Cucujiformia</taxon>
        <taxon>Tenebrionidae</taxon>
        <taxon>Tenebrionidae incertae sedis</taxon>
        <taxon>Tribolium</taxon>
    </lineage>
</organism>
<evidence type="ECO:0000256" key="4">
    <source>
        <dbReference type="ARBA" id="ARBA00011738"/>
    </source>
</evidence>
<dbReference type="GO" id="GO:0051990">
    <property type="term" value="F:(R)-2-hydroxyglutarate dehydrogenase activity"/>
    <property type="evidence" value="ECO:0007669"/>
    <property type="project" value="UniProtKB-EC"/>
</dbReference>
<protein>
    <recommendedName>
        <fullName evidence="10">D-2-hydroxyglutarate dehydrogenase, mitochondrial</fullName>
        <ecNumber evidence="9">1.1.99.39</ecNumber>
    </recommendedName>
</protein>
<dbReference type="InterPro" id="IPR016169">
    <property type="entry name" value="FAD-bd_PCMH_sub2"/>
</dbReference>
<reference evidence="14 15" key="1">
    <citation type="journal article" date="2008" name="Nature">
        <title>The genome of the model beetle and pest Tribolium castaneum.</title>
        <authorList>
            <consortium name="Tribolium Genome Sequencing Consortium"/>
            <person name="Richards S."/>
            <person name="Gibbs R.A."/>
            <person name="Weinstock G.M."/>
            <person name="Brown S.J."/>
            <person name="Denell R."/>
            <person name="Beeman R.W."/>
            <person name="Gibbs R."/>
            <person name="Beeman R.W."/>
            <person name="Brown S.J."/>
            <person name="Bucher G."/>
            <person name="Friedrich M."/>
            <person name="Grimmelikhuijzen C.J."/>
            <person name="Klingler M."/>
            <person name="Lorenzen M."/>
            <person name="Richards S."/>
            <person name="Roth S."/>
            <person name="Schroder R."/>
            <person name="Tautz D."/>
            <person name="Zdobnov E.M."/>
            <person name="Muzny D."/>
            <person name="Gibbs R.A."/>
            <person name="Weinstock G.M."/>
            <person name="Attaway T."/>
            <person name="Bell S."/>
            <person name="Buhay C.J."/>
            <person name="Chandrabose M.N."/>
            <person name="Chavez D."/>
            <person name="Clerk-Blankenburg K.P."/>
            <person name="Cree A."/>
            <person name="Dao M."/>
            <person name="Davis C."/>
            <person name="Chacko J."/>
            <person name="Dinh H."/>
            <person name="Dugan-Rocha S."/>
            <person name="Fowler G."/>
            <person name="Garner T.T."/>
            <person name="Garnes J."/>
            <person name="Gnirke A."/>
            <person name="Hawes A."/>
            <person name="Hernandez J."/>
            <person name="Hines S."/>
            <person name="Holder M."/>
            <person name="Hume J."/>
            <person name="Jhangiani S.N."/>
            <person name="Joshi V."/>
            <person name="Khan Z.M."/>
            <person name="Jackson L."/>
            <person name="Kovar C."/>
            <person name="Kowis A."/>
            <person name="Lee S."/>
            <person name="Lewis L.R."/>
            <person name="Margolis J."/>
            <person name="Morgan M."/>
            <person name="Nazareth L.V."/>
            <person name="Nguyen N."/>
            <person name="Okwuonu G."/>
            <person name="Parker D."/>
            <person name="Richards S."/>
            <person name="Ruiz S.J."/>
            <person name="Santibanez J."/>
            <person name="Savard J."/>
            <person name="Scherer S.E."/>
            <person name="Schneider B."/>
            <person name="Sodergren E."/>
            <person name="Tautz D."/>
            <person name="Vattahil S."/>
            <person name="Villasana D."/>
            <person name="White C.S."/>
            <person name="Wright R."/>
            <person name="Park Y."/>
            <person name="Beeman R.W."/>
            <person name="Lord J."/>
            <person name="Oppert B."/>
            <person name="Lorenzen M."/>
            <person name="Brown S."/>
            <person name="Wang L."/>
            <person name="Savard J."/>
            <person name="Tautz D."/>
            <person name="Richards S."/>
            <person name="Weinstock G."/>
            <person name="Gibbs R.A."/>
            <person name="Liu Y."/>
            <person name="Worley K."/>
            <person name="Weinstock G."/>
            <person name="Elsik C.G."/>
            <person name="Reese J.T."/>
            <person name="Elhaik E."/>
            <person name="Landan G."/>
            <person name="Graur D."/>
            <person name="Arensburger P."/>
            <person name="Atkinson P."/>
            <person name="Beeman R.W."/>
            <person name="Beidler J."/>
            <person name="Brown S.J."/>
            <person name="Demuth J.P."/>
            <person name="Drury D.W."/>
            <person name="Du Y.Z."/>
            <person name="Fujiwara H."/>
            <person name="Lorenzen M."/>
            <person name="Maselli V."/>
            <person name="Osanai M."/>
            <person name="Park Y."/>
            <person name="Robertson H.M."/>
            <person name="Tu Z."/>
            <person name="Wang J.J."/>
            <person name="Wang S."/>
            <person name="Richards S."/>
            <person name="Song H."/>
            <person name="Zhang L."/>
            <person name="Sodergren E."/>
            <person name="Werner D."/>
            <person name="Stanke M."/>
            <person name="Morgenstern B."/>
            <person name="Solovyev V."/>
            <person name="Kosarev P."/>
            <person name="Brown G."/>
            <person name="Chen H.C."/>
            <person name="Ermolaeva O."/>
            <person name="Hlavina W."/>
            <person name="Kapustin Y."/>
            <person name="Kiryutin B."/>
            <person name="Kitts P."/>
            <person name="Maglott D."/>
            <person name="Pruitt K."/>
            <person name="Sapojnikov V."/>
            <person name="Souvorov A."/>
            <person name="Mackey A.J."/>
            <person name="Waterhouse R.M."/>
            <person name="Wyder S."/>
            <person name="Zdobnov E.M."/>
            <person name="Zdobnov E.M."/>
            <person name="Wyder S."/>
            <person name="Kriventseva E.V."/>
            <person name="Kadowaki T."/>
            <person name="Bork P."/>
            <person name="Aranda M."/>
            <person name="Bao R."/>
            <person name="Beermann A."/>
            <person name="Berns N."/>
            <person name="Bolognesi R."/>
            <person name="Bonneton F."/>
            <person name="Bopp D."/>
            <person name="Brown S.J."/>
            <person name="Bucher G."/>
            <person name="Butts T."/>
            <person name="Chaumot A."/>
            <person name="Denell R.E."/>
            <person name="Ferrier D.E."/>
            <person name="Friedrich M."/>
            <person name="Gordon C.M."/>
            <person name="Jindra M."/>
            <person name="Klingler M."/>
            <person name="Lan Q."/>
            <person name="Lattorff H.M."/>
            <person name="Laudet V."/>
            <person name="von Levetsow C."/>
            <person name="Liu Z."/>
            <person name="Lutz R."/>
            <person name="Lynch J.A."/>
            <person name="da Fonseca R.N."/>
            <person name="Posnien N."/>
            <person name="Reuter R."/>
            <person name="Roth S."/>
            <person name="Savard J."/>
            <person name="Schinko J.B."/>
            <person name="Schmitt C."/>
            <person name="Schoppmeier M."/>
            <person name="Schroder R."/>
            <person name="Shippy T.D."/>
            <person name="Simonnet F."/>
            <person name="Marques-Souza H."/>
            <person name="Tautz D."/>
            <person name="Tomoyasu Y."/>
            <person name="Trauner J."/>
            <person name="Van der Zee M."/>
            <person name="Vervoort M."/>
            <person name="Wittkopp N."/>
            <person name="Wimmer E.A."/>
            <person name="Yang X."/>
            <person name="Jones A.K."/>
            <person name="Sattelle D.B."/>
            <person name="Ebert P.R."/>
            <person name="Nelson D."/>
            <person name="Scott J.G."/>
            <person name="Beeman R.W."/>
            <person name="Muthukrishnan S."/>
            <person name="Kramer K.J."/>
            <person name="Arakane Y."/>
            <person name="Beeman R.W."/>
            <person name="Zhu Q."/>
            <person name="Hogenkamp D."/>
            <person name="Dixit R."/>
            <person name="Oppert B."/>
            <person name="Jiang H."/>
            <person name="Zou Z."/>
            <person name="Marshall J."/>
            <person name="Elpidina E."/>
            <person name="Vinokurov K."/>
            <person name="Oppert C."/>
            <person name="Zou Z."/>
            <person name="Evans J."/>
            <person name="Lu Z."/>
            <person name="Zhao P."/>
            <person name="Sumathipala N."/>
            <person name="Altincicek B."/>
            <person name="Vilcinskas A."/>
            <person name="Williams M."/>
            <person name="Hultmark D."/>
            <person name="Hetru C."/>
            <person name="Jiang H."/>
            <person name="Grimmelikhuijzen C.J."/>
            <person name="Hauser F."/>
            <person name="Cazzamali G."/>
            <person name="Williamson M."/>
            <person name="Park Y."/>
            <person name="Li B."/>
            <person name="Tanaka Y."/>
            <person name="Predel R."/>
            <person name="Neupert S."/>
            <person name="Schachtner J."/>
            <person name="Verleyen P."/>
            <person name="Raible F."/>
            <person name="Bork P."/>
            <person name="Friedrich M."/>
            <person name="Walden K.K."/>
            <person name="Robertson H.M."/>
            <person name="Angeli S."/>
            <person name="Foret S."/>
            <person name="Bucher G."/>
            <person name="Schuetz S."/>
            <person name="Maleszka R."/>
            <person name="Wimmer E.A."/>
            <person name="Beeman R.W."/>
            <person name="Lorenzen M."/>
            <person name="Tomoyasu Y."/>
            <person name="Miller S.C."/>
            <person name="Grossmann D."/>
            <person name="Bucher G."/>
        </authorList>
    </citation>
    <scope>NUCLEOTIDE SEQUENCE [LARGE SCALE GENOMIC DNA]</scope>
    <source>
        <strain evidence="14 15">Georgia GA2</strain>
    </source>
</reference>
<evidence type="ECO:0000256" key="8">
    <source>
        <dbReference type="ARBA" id="ARBA00023140"/>
    </source>
</evidence>
<dbReference type="InterPro" id="IPR004113">
    <property type="entry name" value="FAD-bd_oxidored_4_C"/>
</dbReference>
<evidence type="ECO:0000256" key="1">
    <source>
        <dbReference type="ARBA" id="ARBA00001974"/>
    </source>
</evidence>
<dbReference type="OMA" id="HELWHIR"/>
<dbReference type="GO" id="GO:0071949">
    <property type="term" value="F:FAD binding"/>
    <property type="evidence" value="ECO:0007669"/>
    <property type="project" value="InterPro"/>
</dbReference>
<dbReference type="Pfam" id="PF02913">
    <property type="entry name" value="FAD-oxidase_C"/>
    <property type="match status" value="1"/>
</dbReference>
<comment type="subunit">
    <text evidence="4">Homodimer.</text>
</comment>
<dbReference type="InterPro" id="IPR051264">
    <property type="entry name" value="FAD-oxidored/transferase_4"/>
</dbReference>
<feature type="domain" description="FAD-binding PCMH-type" evidence="13">
    <location>
        <begin position="1"/>
        <end position="141"/>
    </location>
</feature>
<evidence type="ECO:0000256" key="9">
    <source>
        <dbReference type="ARBA" id="ARBA00039003"/>
    </source>
</evidence>
<dbReference type="FunFam" id="3.30.70.2740:FF:000002">
    <property type="entry name" value="D-2-hydroxyglutarate dehydrogenase mitochondrial"/>
    <property type="match status" value="1"/>
</dbReference>
<dbReference type="EMBL" id="KQ971326">
    <property type="protein sequence ID" value="KYB28496.1"/>
    <property type="molecule type" value="Genomic_DNA"/>
</dbReference>
<dbReference type="InterPro" id="IPR016164">
    <property type="entry name" value="FAD-linked_Oxase-like_C"/>
</dbReference>
<comment type="similarity">
    <text evidence="3">Belongs to the FAD-binding oxidoreductase/transferase type 4 family.</text>
</comment>
<dbReference type="EC" id="1.1.99.39" evidence="9"/>
<comment type="cofactor">
    <cofactor evidence="1">
        <name>FAD</name>
        <dbReference type="ChEBI" id="CHEBI:57692"/>
    </cofactor>
</comment>
<evidence type="ECO:0000256" key="7">
    <source>
        <dbReference type="ARBA" id="ARBA00023002"/>
    </source>
</evidence>
<evidence type="ECO:0000256" key="12">
    <source>
        <dbReference type="ARBA" id="ARBA00049267"/>
    </source>
</evidence>
<evidence type="ECO:0000313" key="14">
    <source>
        <dbReference type="EMBL" id="KYB28496.1"/>
    </source>
</evidence>
<proteinExistence type="inferred from homology"/>
<evidence type="ECO:0000256" key="3">
    <source>
        <dbReference type="ARBA" id="ARBA00008000"/>
    </source>
</evidence>
<gene>
    <name evidence="14" type="primary">AUGUSTUS-3.0.2_30784</name>
    <name evidence="14" type="ORF">TcasGA2_TC030784</name>
</gene>
<dbReference type="FunFam" id="1.10.45.10:FF:000001">
    <property type="entry name" value="D-lactate dehydrogenase mitochondrial"/>
    <property type="match status" value="1"/>
</dbReference>
<dbReference type="Gene3D" id="3.30.70.2190">
    <property type="match status" value="1"/>
</dbReference>
<evidence type="ECO:0000259" key="13">
    <source>
        <dbReference type="PROSITE" id="PS51387"/>
    </source>
</evidence>
<dbReference type="FunFam" id="3.30.465.10:FF:000001">
    <property type="entry name" value="D-2-hydroxyglutarate dehydrogenase, mitochondrial"/>
    <property type="match status" value="1"/>
</dbReference>
<dbReference type="PANTHER" id="PTHR43716">
    <property type="entry name" value="D-2-HYDROXYGLUTARATE DEHYDROGENASE, MITOCHONDRIAL"/>
    <property type="match status" value="1"/>
</dbReference>
<keyword evidence="8" id="KW-0576">Peroxisome</keyword>
<dbReference type="PROSITE" id="PS51387">
    <property type="entry name" value="FAD_PCMH"/>
    <property type="match status" value="1"/>
</dbReference>
<dbReference type="Proteomes" id="UP000007266">
    <property type="component" value="Linkage group 3"/>
</dbReference>
<dbReference type="InterPro" id="IPR016171">
    <property type="entry name" value="Vanillyl_alc_oxidase_C-sub2"/>
</dbReference>
<comment type="subcellular location">
    <subcellularLocation>
        <location evidence="2">Peroxisome</location>
    </subcellularLocation>
</comment>
<name>A0A139WKR2_TRICA</name>
<evidence type="ECO:0000256" key="10">
    <source>
        <dbReference type="ARBA" id="ARBA00039639"/>
    </source>
</evidence>
<dbReference type="InterPro" id="IPR006094">
    <property type="entry name" value="Oxid_FAD_bind_N"/>
</dbReference>